<gene>
    <name evidence="6" type="ORF">PECUL_23A051346</name>
</gene>
<evidence type="ECO:0000256" key="5">
    <source>
        <dbReference type="SAM" id="SignalP"/>
    </source>
</evidence>
<evidence type="ECO:0000256" key="2">
    <source>
        <dbReference type="ARBA" id="ARBA00023180"/>
    </source>
</evidence>
<feature type="transmembrane region" description="Helical" evidence="4">
    <location>
        <begin position="132"/>
        <end position="157"/>
    </location>
</feature>
<dbReference type="EMBL" id="OW240921">
    <property type="protein sequence ID" value="CAH2319024.1"/>
    <property type="molecule type" value="Genomic_DNA"/>
</dbReference>
<dbReference type="SUPFAM" id="SSF48726">
    <property type="entry name" value="Immunoglobulin"/>
    <property type="match status" value="1"/>
</dbReference>
<name>A0AAD1WQJ1_PELCU</name>
<evidence type="ECO:0000256" key="1">
    <source>
        <dbReference type="ARBA" id="ARBA00022729"/>
    </source>
</evidence>
<organism evidence="6 7">
    <name type="scientific">Pelobates cultripes</name>
    <name type="common">Western spadefoot toad</name>
    <dbReference type="NCBI Taxonomy" id="61616"/>
    <lineage>
        <taxon>Eukaryota</taxon>
        <taxon>Metazoa</taxon>
        <taxon>Chordata</taxon>
        <taxon>Craniata</taxon>
        <taxon>Vertebrata</taxon>
        <taxon>Euteleostomi</taxon>
        <taxon>Amphibia</taxon>
        <taxon>Batrachia</taxon>
        <taxon>Anura</taxon>
        <taxon>Pelobatoidea</taxon>
        <taxon>Pelobatidae</taxon>
        <taxon>Pelobates</taxon>
    </lineage>
</organism>
<keyword evidence="7" id="KW-1185">Reference proteome</keyword>
<dbReference type="Proteomes" id="UP001295444">
    <property type="component" value="Chromosome 10"/>
</dbReference>
<keyword evidence="4" id="KW-0812">Transmembrane</keyword>
<keyword evidence="4" id="KW-1133">Transmembrane helix</keyword>
<evidence type="ECO:0000256" key="4">
    <source>
        <dbReference type="SAM" id="Phobius"/>
    </source>
</evidence>
<evidence type="ECO:0000313" key="7">
    <source>
        <dbReference type="Proteomes" id="UP001295444"/>
    </source>
</evidence>
<dbReference type="PANTHER" id="PTHR44427">
    <property type="entry name" value="CARCINOEMBRYONIC ANTIGEN-RELATED CELL ADHESION MOLECULE 19"/>
    <property type="match status" value="1"/>
</dbReference>
<feature type="chain" id="PRO_5042278241" evidence="5">
    <location>
        <begin position="20"/>
        <end position="179"/>
    </location>
</feature>
<feature type="signal peptide" evidence="5">
    <location>
        <begin position="1"/>
        <end position="19"/>
    </location>
</feature>
<evidence type="ECO:0000256" key="3">
    <source>
        <dbReference type="ARBA" id="ARBA00023319"/>
    </source>
</evidence>
<sequence>MFCIALIVILNLWAPLTNGIKIHLEPGNPMVNGSVYMIVTDVTNIRSFNWYRGEAMASNQILNYITNLPPVHGDKYINNSVAFANGTLFIPNLQKDYAGIYTVQIQTISGSEQANVTLTVSDPATDQGGLSAGAIIGIVFSVLAVVLSVAGAVFYVLKKKKSNRNEPPQNLDAYETVKA</sequence>
<accession>A0AAD1WQJ1</accession>
<dbReference type="InterPro" id="IPR050831">
    <property type="entry name" value="CEA_cell_adhesion"/>
</dbReference>
<dbReference type="AlphaFoldDB" id="A0AAD1WQJ1"/>
<keyword evidence="4" id="KW-0472">Membrane</keyword>
<proteinExistence type="predicted"/>
<keyword evidence="2" id="KW-0325">Glycoprotein</keyword>
<dbReference type="Gene3D" id="2.60.40.10">
    <property type="entry name" value="Immunoglobulins"/>
    <property type="match status" value="1"/>
</dbReference>
<dbReference type="InterPro" id="IPR013783">
    <property type="entry name" value="Ig-like_fold"/>
</dbReference>
<protein>
    <submittedName>
        <fullName evidence="6">Carcinoembryonic antigen-related cell adhesion molecule 19-like isoform X1</fullName>
    </submittedName>
</protein>
<keyword evidence="1 5" id="KW-0732">Signal</keyword>
<dbReference type="InterPro" id="IPR036179">
    <property type="entry name" value="Ig-like_dom_sf"/>
</dbReference>
<reference evidence="6" key="1">
    <citation type="submission" date="2022-03" db="EMBL/GenBank/DDBJ databases">
        <authorList>
            <person name="Alioto T."/>
            <person name="Alioto T."/>
            <person name="Gomez Garrido J."/>
        </authorList>
    </citation>
    <scope>NUCLEOTIDE SEQUENCE</scope>
</reference>
<dbReference type="PANTHER" id="PTHR44427:SF1">
    <property type="entry name" value="CARCINOEMBRYONIC ANTIGEN-RELATED CELL ADHESION MOLECULE 1"/>
    <property type="match status" value="1"/>
</dbReference>
<keyword evidence="3" id="KW-0393">Immunoglobulin domain</keyword>
<evidence type="ECO:0000313" key="6">
    <source>
        <dbReference type="EMBL" id="CAH2319024.1"/>
    </source>
</evidence>